<dbReference type="PANTHER" id="PTHR48079:SF6">
    <property type="entry name" value="NAD(P)-BINDING DOMAIN-CONTAINING PROTEIN-RELATED"/>
    <property type="match status" value="1"/>
</dbReference>
<dbReference type="GO" id="GO:0004029">
    <property type="term" value="F:aldehyde dehydrogenase (NAD+) activity"/>
    <property type="evidence" value="ECO:0007669"/>
    <property type="project" value="TreeGrafter"/>
</dbReference>
<evidence type="ECO:0000256" key="1">
    <source>
        <dbReference type="SAM" id="Phobius"/>
    </source>
</evidence>
<dbReference type="Pfam" id="PF01073">
    <property type="entry name" value="3Beta_HSD"/>
    <property type="match status" value="1"/>
</dbReference>
<dbReference type="Proteomes" id="UP000701801">
    <property type="component" value="Unassembled WGS sequence"/>
</dbReference>
<reference evidence="3" key="1">
    <citation type="submission" date="2021-07" db="EMBL/GenBank/DDBJ databases">
        <authorList>
            <person name="Durling M."/>
        </authorList>
    </citation>
    <scope>NUCLEOTIDE SEQUENCE</scope>
</reference>
<accession>A0A9N9LEN0</accession>
<evidence type="ECO:0000313" key="4">
    <source>
        <dbReference type="Proteomes" id="UP000701801"/>
    </source>
</evidence>
<dbReference type="SUPFAM" id="SSF51735">
    <property type="entry name" value="NAD(P)-binding Rossmann-fold domains"/>
    <property type="match status" value="1"/>
</dbReference>
<keyword evidence="1" id="KW-0472">Membrane</keyword>
<protein>
    <recommendedName>
        <fullName evidence="2">3-beta hydroxysteroid dehydrogenase/isomerase domain-containing protein</fullName>
    </recommendedName>
</protein>
<dbReference type="PANTHER" id="PTHR48079">
    <property type="entry name" value="PROTEIN YEEZ"/>
    <property type="match status" value="1"/>
</dbReference>
<dbReference type="OrthoDB" id="10058185at2759"/>
<dbReference type="GO" id="GO:0016616">
    <property type="term" value="F:oxidoreductase activity, acting on the CH-OH group of donors, NAD or NADP as acceptor"/>
    <property type="evidence" value="ECO:0007669"/>
    <property type="project" value="InterPro"/>
</dbReference>
<dbReference type="Gene3D" id="3.40.50.720">
    <property type="entry name" value="NAD(P)-binding Rossmann-like Domain"/>
    <property type="match status" value="1"/>
</dbReference>
<name>A0A9N9LEN0_9HELO</name>
<evidence type="ECO:0000259" key="2">
    <source>
        <dbReference type="Pfam" id="PF01073"/>
    </source>
</evidence>
<dbReference type="InterPro" id="IPR036291">
    <property type="entry name" value="NAD(P)-bd_dom_sf"/>
</dbReference>
<dbReference type="GO" id="GO:0006694">
    <property type="term" value="P:steroid biosynthetic process"/>
    <property type="evidence" value="ECO:0007669"/>
    <property type="project" value="InterPro"/>
</dbReference>
<feature type="transmembrane region" description="Helical" evidence="1">
    <location>
        <begin position="286"/>
        <end position="312"/>
    </location>
</feature>
<keyword evidence="1" id="KW-1133">Transmembrane helix</keyword>
<keyword evidence="4" id="KW-1185">Reference proteome</keyword>
<proteinExistence type="predicted"/>
<evidence type="ECO:0000313" key="3">
    <source>
        <dbReference type="EMBL" id="CAG8971262.1"/>
    </source>
</evidence>
<dbReference type="EMBL" id="CAJVRM010000015">
    <property type="protein sequence ID" value="CAG8971262.1"/>
    <property type="molecule type" value="Genomic_DNA"/>
</dbReference>
<gene>
    <name evidence="3" type="ORF">HYALB_00001428</name>
</gene>
<dbReference type="GO" id="GO:0005737">
    <property type="term" value="C:cytoplasm"/>
    <property type="evidence" value="ECO:0007669"/>
    <property type="project" value="TreeGrafter"/>
</dbReference>
<dbReference type="InterPro" id="IPR002225">
    <property type="entry name" value="3Beta_OHSteriod_DH/Estase"/>
</dbReference>
<keyword evidence="1" id="KW-0812">Transmembrane</keyword>
<feature type="domain" description="3-beta hydroxysteroid dehydrogenase/isomerase" evidence="2">
    <location>
        <begin position="15"/>
        <end position="272"/>
    </location>
</feature>
<dbReference type="AlphaFoldDB" id="A0A9N9LEN0"/>
<comment type="caution">
    <text evidence="3">The sequence shown here is derived from an EMBL/GenBank/DDBJ whole genome shotgun (WGS) entry which is preliminary data.</text>
</comment>
<sequence>MSLLSTISISGEIALVTGGCGQAGYFVVKALLSDETYSSVHVFSRNPTHSLQPNVQYHAGSITSESDIATVISQVKPTVIFHCASPITTGSAKASDFHSVNITGTNILLSLATKSEYTKVLVYTSSITVVQKPYNLAQETQPYFHLSQDARKEFKSQPYPFTKSVADATVLEANSKSLKTCCLRLSTILGTHDQQTIPPILNATKGKVGFRNFQIGPNITKVDILSTRNSAKAHLLAAAALPKNKPGVAGELFFITDGQPVRFWDFVHDVYRLADPKNCPRPEDIWIVPTWLVIFLISLGEWVFLIFTFGYLSPPGLKPYQIRYLTEEATFSIEKARERLGYEPDDDRETRMKEAVEWGLNEMDMKRELVRKKE</sequence>
<dbReference type="InterPro" id="IPR051783">
    <property type="entry name" value="NAD(P)-dependent_oxidoreduct"/>
</dbReference>
<organism evidence="3 4">
    <name type="scientific">Hymenoscyphus albidus</name>
    <dbReference type="NCBI Taxonomy" id="595503"/>
    <lineage>
        <taxon>Eukaryota</taxon>
        <taxon>Fungi</taxon>
        <taxon>Dikarya</taxon>
        <taxon>Ascomycota</taxon>
        <taxon>Pezizomycotina</taxon>
        <taxon>Leotiomycetes</taxon>
        <taxon>Helotiales</taxon>
        <taxon>Helotiaceae</taxon>
        <taxon>Hymenoscyphus</taxon>
    </lineage>
</organism>